<keyword evidence="3" id="KW-0804">Transcription</keyword>
<evidence type="ECO:0000313" key="6">
    <source>
        <dbReference type="Proteomes" id="UP000029858"/>
    </source>
</evidence>
<dbReference type="InterPro" id="IPR020449">
    <property type="entry name" value="Tscrpt_reg_AraC-type_HTH"/>
</dbReference>
<sequence>MMERIGRDDIDQDAIARALGVSRRTLCRQLDAEGTSFHELTESCRRNVGHALLVRTDLPMIEISMRLGYSDHTAFSRAFSRWFGASPRELRKAGSGASATT</sequence>
<dbReference type="Gene3D" id="1.10.10.60">
    <property type="entry name" value="Homeodomain-like"/>
    <property type="match status" value="1"/>
</dbReference>
<evidence type="ECO:0000313" key="5">
    <source>
        <dbReference type="EMBL" id="KGJ22041.1"/>
    </source>
</evidence>
<dbReference type="AlphaFoldDB" id="A0A099GH94"/>
<evidence type="ECO:0000256" key="1">
    <source>
        <dbReference type="ARBA" id="ARBA00023015"/>
    </source>
</evidence>
<dbReference type="RefSeq" id="WP_036709975.1">
    <property type="nucleotide sequence ID" value="NZ_JRKQ01000051.1"/>
</dbReference>
<dbReference type="Proteomes" id="UP000029858">
    <property type="component" value="Unassembled WGS sequence"/>
</dbReference>
<dbReference type="PANTHER" id="PTHR47894:SF4">
    <property type="entry name" value="HTH-TYPE TRANSCRIPTIONAL REGULATOR GADX"/>
    <property type="match status" value="1"/>
</dbReference>
<feature type="domain" description="HTH araC/xylS-type" evidence="4">
    <location>
        <begin position="1"/>
        <end position="93"/>
    </location>
</feature>
<proteinExistence type="predicted"/>
<dbReference type="SMART" id="SM00342">
    <property type="entry name" value="HTH_ARAC"/>
    <property type="match status" value="1"/>
</dbReference>
<dbReference type="InterPro" id="IPR009057">
    <property type="entry name" value="Homeodomain-like_sf"/>
</dbReference>
<organism evidence="5 6">
    <name type="scientific">Paracoccus sanguinis</name>
    <dbReference type="NCBI Taxonomy" id="1545044"/>
    <lineage>
        <taxon>Bacteria</taxon>
        <taxon>Pseudomonadati</taxon>
        <taxon>Pseudomonadota</taxon>
        <taxon>Alphaproteobacteria</taxon>
        <taxon>Rhodobacterales</taxon>
        <taxon>Paracoccaceae</taxon>
        <taxon>Paracoccus</taxon>
    </lineage>
</organism>
<gene>
    <name evidence="5" type="ORF">IX56_10465</name>
</gene>
<evidence type="ECO:0000259" key="4">
    <source>
        <dbReference type="PROSITE" id="PS01124"/>
    </source>
</evidence>
<dbReference type="PRINTS" id="PR00032">
    <property type="entry name" value="HTHARAC"/>
</dbReference>
<dbReference type="PANTHER" id="PTHR47894">
    <property type="entry name" value="HTH-TYPE TRANSCRIPTIONAL REGULATOR GADX"/>
    <property type="match status" value="1"/>
</dbReference>
<evidence type="ECO:0000256" key="2">
    <source>
        <dbReference type="ARBA" id="ARBA00023125"/>
    </source>
</evidence>
<accession>A0A099GH94</accession>
<dbReference type="SUPFAM" id="SSF46689">
    <property type="entry name" value="Homeodomain-like"/>
    <property type="match status" value="1"/>
</dbReference>
<dbReference type="GO" id="GO:0000976">
    <property type="term" value="F:transcription cis-regulatory region binding"/>
    <property type="evidence" value="ECO:0007669"/>
    <property type="project" value="TreeGrafter"/>
</dbReference>
<evidence type="ECO:0000256" key="3">
    <source>
        <dbReference type="ARBA" id="ARBA00023163"/>
    </source>
</evidence>
<keyword evidence="2" id="KW-0238">DNA-binding</keyword>
<dbReference type="Pfam" id="PF12833">
    <property type="entry name" value="HTH_18"/>
    <property type="match status" value="1"/>
</dbReference>
<dbReference type="GO" id="GO:0003700">
    <property type="term" value="F:DNA-binding transcription factor activity"/>
    <property type="evidence" value="ECO:0007669"/>
    <property type="project" value="InterPro"/>
</dbReference>
<keyword evidence="1" id="KW-0805">Transcription regulation</keyword>
<dbReference type="PROSITE" id="PS01124">
    <property type="entry name" value="HTH_ARAC_FAMILY_2"/>
    <property type="match status" value="1"/>
</dbReference>
<reference evidence="5 6" key="1">
    <citation type="submission" date="2014-09" db="EMBL/GenBank/DDBJ databases">
        <authorList>
            <person name="McGinnis J.M."/>
            <person name="Wolfgang W.J."/>
        </authorList>
    </citation>
    <scope>NUCLEOTIDE SEQUENCE [LARGE SCALE GENOMIC DNA]</scope>
    <source>
        <strain evidence="5 6">5503</strain>
    </source>
</reference>
<dbReference type="GO" id="GO:0005829">
    <property type="term" value="C:cytosol"/>
    <property type="evidence" value="ECO:0007669"/>
    <property type="project" value="TreeGrafter"/>
</dbReference>
<dbReference type="InterPro" id="IPR018060">
    <property type="entry name" value="HTH_AraC"/>
</dbReference>
<reference evidence="5 6" key="2">
    <citation type="submission" date="2014-10" db="EMBL/GenBank/DDBJ databases">
        <title>Paracoccus sanguinis sp. nov., isolated from clinical specimens of New York State patients.</title>
        <authorList>
            <person name="Mingle L.A."/>
            <person name="Cole J.A."/>
            <person name="Lapierre P."/>
            <person name="Musser K.A."/>
        </authorList>
    </citation>
    <scope>NUCLEOTIDE SEQUENCE [LARGE SCALE GENOMIC DNA]</scope>
    <source>
        <strain evidence="5 6">5503</strain>
    </source>
</reference>
<name>A0A099GH94_9RHOB</name>
<dbReference type="EMBL" id="JRKQ01000051">
    <property type="protein sequence ID" value="KGJ22041.1"/>
    <property type="molecule type" value="Genomic_DNA"/>
</dbReference>
<protein>
    <recommendedName>
        <fullName evidence="4">HTH araC/xylS-type domain-containing protein</fullName>
    </recommendedName>
</protein>
<comment type="caution">
    <text evidence="5">The sequence shown here is derived from an EMBL/GenBank/DDBJ whole genome shotgun (WGS) entry which is preliminary data.</text>
</comment>